<accession>A0ABN2XU19</accession>
<keyword evidence="3" id="KW-0378">Hydrolase</keyword>
<comment type="caution">
    <text evidence="8">The sequence shown here is derived from an EMBL/GenBank/DDBJ whole genome shotgun (WGS) entry which is preliminary data.</text>
</comment>
<evidence type="ECO:0000313" key="9">
    <source>
        <dbReference type="Proteomes" id="UP001500575"/>
    </source>
</evidence>
<comment type="similarity">
    <text evidence="1">Belongs to the peptidase S9A family.</text>
</comment>
<dbReference type="PRINTS" id="PR00862">
    <property type="entry name" value="PROLIGOPTASE"/>
</dbReference>
<gene>
    <name evidence="8" type="ORF">GCM10009843_09090</name>
</gene>
<dbReference type="InterPro" id="IPR023302">
    <property type="entry name" value="Pept_S9A_N"/>
</dbReference>
<protein>
    <submittedName>
        <fullName evidence="8">S9 family peptidase</fullName>
    </submittedName>
</protein>
<dbReference type="InterPro" id="IPR051543">
    <property type="entry name" value="Serine_Peptidase_S9A"/>
</dbReference>
<evidence type="ECO:0000256" key="1">
    <source>
        <dbReference type="ARBA" id="ARBA00005228"/>
    </source>
</evidence>
<dbReference type="InterPro" id="IPR002470">
    <property type="entry name" value="Peptidase_S9A"/>
</dbReference>
<reference evidence="8 9" key="1">
    <citation type="journal article" date="2019" name="Int. J. Syst. Evol. Microbiol.">
        <title>The Global Catalogue of Microorganisms (GCM) 10K type strain sequencing project: providing services to taxonomists for standard genome sequencing and annotation.</title>
        <authorList>
            <consortium name="The Broad Institute Genomics Platform"/>
            <consortium name="The Broad Institute Genome Sequencing Center for Infectious Disease"/>
            <person name="Wu L."/>
            <person name="Ma J."/>
        </authorList>
    </citation>
    <scope>NUCLEOTIDE SEQUENCE [LARGE SCALE GENOMIC DNA]</scope>
    <source>
        <strain evidence="8 9">JCM 16021</strain>
    </source>
</reference>
<keyword evidence="9" id="KW-1185">Reference proteome</keyword>
<dbReference type="Pfam" id="PF00326">
    <property type="entry name" value="Peptidase_S9"/>
    <property type="match status" value="1"/>
</dbReference>
<dbReference type="Gene3D" id="3.40.50.1820">
    <property type="entry name" value="alpha/beta hydrolase"/>
    <property type="match status" value="1"/>
</dbReference>
<feature type="domain" description="Peptidase S9 prolyl oligopeptidase catalytic" evidence="6">
    <location>
        <begin position="494"/>
        <end position="712"/>
    </location>
</feature>
<dbReference type="PANTHER" id="PTHR11757">
    <property type="entry name" value="PROTEASE FAMILY S9A OLIGOPEPTIDASE"/>
    <property type="match status" value="1"/>
</dbReference>
<evidence type="ECO:0000256" key="3">
    <source>
        <dbReference type="ARBA" id="ARBA00022801"/>
    </source>
</evidence>
<dbReference type="InterPro" id="IPR001375">
    <property type="entry name" value="Peptidase_S9_cat"/>
</dbReference>
<dbReference type="Pfam" id="PF02897">
    <property type="entry name" value="Peptidase_S9_N"/>
    <property type="match status" value="1"/>
</dbReference>
<dbReference type="SUPFAM" id="SSF53474">
    <property type="entry name" value="alpha/beta-Hydrolases"/>
    <property type="match status" value="1"/>
</dbReference>
<evidence type="ECO:0000259" key="7">
    <source>
        <dbReference type="Pfam" id="PF02897"/>
    </source>
</evidence>
<dbReference type="SUPFAM" id="SSF50993">
    <property type="entry name" value="Peptidase/esterase 'gauge' domain"/>
    <property type="match status" value="1"/>
</dbReference>
<dbReference type="Proteomes" id="UP001500575">
    <property type="component" value="Unassembled WGS sequence"/>
</dbReference>
<dbReference type="PANTHER" id="PTHR11757:SF19">
    <property type="entry name" value="PROLYL ENDOPEPTIDASE-LIKE"/>
    <property type="match status" value="1"/>
</dbReference>
<feature type="domain" description="Peptidase S9A N-terminal" evidence="7">
    <location>
        <begin position="5"/>
        <end position="432"/>
    </location>
</feature>
<evidence type="ECO:0000259" key="6">
    <source>
        <dbReference type="Pfam" id="PF00326"/>
    </source>
</evidence>
<feature type="region of interest" description="Disordered" evidence="5">
    <location>
        <begin position="106"/>
        <end position="125"/>
    </location>
</feature>
<keyword evidence="4" id="KW-0720">Serine protease</keyword>
<dbReference type="InterPro" id="IPR029058">
    <property type="entry name" value="AB_hydrolase_fold"/>
</dbReference>
<dbReference type="RefSeq" id="WP_344302446.1">
    <property type="nucleotide sequence ID" value="NZ_BAAAQQ010000002.1"/>
</dbReference>
<sequence>MPDAPPVADRRPLTSTHHGQQRVDDYEWLRAKDDPDVRAHLEAENAWTQQQTAHLADLRQTIFDEIKARTLETDLSVPTRQRGYWYYSRSFEGKEYGASCRVPAAVDGPDSWTPPEPAEDSTVDQPALPGEEVLLDLNDLAEGHEFFSMGASAVSLDDRYLAYSTDTNGDERYTVRVKDLTTGELLPDVVEGVLGGLTWSPDGRDLYYATVDASWRADKIWRHRIGTMQGDDELVHAETDGRFWVGLGRSRSDRFLLLAAGSKTTTEMRFLDTRDPDGTWQVFAERREGIEYEIEHAVIGGEDVFLVLHNATGPDFELGIAPVSPTPADGWRALIPHDPAVRLDNVDAFAGHLVVSQRSDSLTQLRVLELGADAEGGIADDYLVPFEAEVYTVGVGSNPAFDQPTIRLGFTTMAVPPSVYDYDVATRELALRRRTPVLGGYDPDDYEEHRLWAEAPDGELVPISLVARRDRPAGPVPLLLYGYGAYELSIDPYFSVARLCMLDRGAAFAIAHVRGGGERGRRWYDNGKLGHKRNTFSDFAACARHLVQEGWTTHETILGEGGSAGGLLIGAVANLYPAQFGGLVAQVPFVDILTTMLDATLPLTVPEYDEWGNPEDDPAVFDYIAGYAPYDNVTSQEYPPILAETSLNDTRVLYVEPAKWVARLRETDPDGAGRPGVLLKTEMSAGHGGVSGRYKAWHDRAFSLAWMLERMGLAEGPAPGLAGPAE</sequence>
<dbReference type="Gene3D" id="2.130.10.120">
    <property type="entry name" value="Prolyl oligopeptidase, N-terminal domain"/>
    <property type="match status" value="1"/>
</dbReference>
<keyword evidence="2" id="KW-0645">Protease</keyword>
<organism evidence="8 9">
    <name type="scientific">Nocardioides bigeumensis</name>
    <dbReference type="NCBI Taxonomy" id="433657"/>
    <lineage>
        <taxon>Bacteria</taxon>
        <taxon>Bacillati</taxon>
        <taxon>Actinomycetota</taxon>
        <taxon>Actinomycetes</taxon>
        <taxon>Propionibacteriales</taxon>
        <taxon>Nocardioidaceae</taxon>
        <taxon>Nocardioides</taxon>
    </lineage>
</organism>
<dbReference type="EMBL" id="BAAAQQ010000002">
    <property type="protein sequence ID" value="GAA2117781.1"/>
    <property type="molecule type" value="Genomic_DNA"/>
</dbReference>
<evidence type="ECO:0000256" key="2">
    <source>
        <dbReference type="ARBA" id="ARBA00022670"/>
    </source>
</evidence>
<name>A0ABN2XU19_9ACTN</name>
<proteinExistence type="inferred from homology"/>
<evidence type="ECO:0000256" key="5">
    <source>
        <dbReference type="SAM" id="MobiDB-lite"/>
    </source>
</evidence>
<evidence type="ECO:0000313" key="8">
    <source>
        <dbReference type="EMBL" id="GAA2117781.1"/>
    </source>
</evidence>
<evidence type="ECO:0000256" key="4">
    <source>
        <dbReference type="ARBA" id="ARBA00022825"/>
    </source>
</evidence>
<feature type="region of interest" description="Disordered" evidence="5">
    <location>
        <begin position="1"/>
        <end position="25"/>
    </location>
</feature>